<dbReference type="InterPro" id="IPR019417">
    <property type="entry name" value="DUF2415"/>
</dbReference>
<dbReference type="Proteomes" id="UP001280581">
    <property type="component" value="Unassembled WGS sequence"/>
</dbReference>
<protein>
    <recommendedName>
        <fullName evidence="2">DUF2415 domain-containing protein</fullName>
    </recommendedName>
</protein>
<evidence type="ECO:0000313" key="4">
    <source>
        <dbReference type="Proteomes" id="UP001280581"/>
    </source>
</evidence>
<evidence type="ECO:0000313" key="3">
    <source>
        <dbReference type="EMBL" id="KAK3208938.1"/>
    </source>
</evidence>
<name>A0AAN6RG81_9PLEO</name>
<proteinExistence type="predicted"/>
<organism evidence="3 4">
    <name type="scientific">Pseudopithomyces chartarum</name>
    <dbReference type="NCBI Taxonomy" id="1892770"/>
    <lineage>
        <taxon>Eukaryota</taxon>
        <taxon>Fungi</taxon>
        <taxon>Dikarya</taxon>
        <taxon>Ascomycota</taxon>
        <taxon>Pezizomycotina</taxon>
        <taxon>Dothideomycetes</taxon>
        <taxon>Pleosporomycetidae</taxon>
        <taxon>Pleosporales</taxon>
        <taxon>Massarineae</taxon>
        <taxon>Didymosphaeriaceae</taxon>
        <taxon>Pseudopithomyces</taxon>
    </lineage>
</organism>
<keyword evidence="4" id="KW-1185">Reference proteome</keyword>
<dbReference type="InterPro" id="IPR015943">
    <property type="entry name" value="WD40/YVTN_repeat-like_dom_sf"/>
</dbReference>
<evidence type="ECO:0000256" key="1">
    <source>
        <dbReference type="SAM" id="MobiDB-lite"/>
    </source>
</evidence>
<evidence type="ECO:0000259" key="2">
    <source>
        <dbReference type="Pfam" id="PF10313"/>
    </source>
</evidence>
<reference evidence="3 4" key="1">
    <citation type="submission" date="2021-02" db="EMBL/GenBank/DDBJ databases">
        <title>Genome assembly of Pseudopithomyces chartarum.</title>
        <authorList>
            <person name="Jauregui R."/>
            <person name="Singh J."/>
            <person name="Voisey C."/>
        </authorList>
    </citation>
    <scope>NUCLEOTIDE SEQUENCE [LARGE SCALE GENOMIC DNA]</scope>
    <source>
        <strain evidence="3 4">AGR01</strain>
    </source>
</reference>
<gene>
    <name evidence="3" type="ORF">GRF29_69g198305</name>
</gene>
<feature type="compositionally biased region" description="Polar residues" evidence="1">
    <location>
        <begin position="609"/>
        <end position="620"/>
    </location>
</feature>
<feature type="domain" description="DUF2415" evidence="2">
    <location>
        <begin position="378"/>
        <end position="417"/>
    </location>
</feature>
<dbReference type="InterPro" id="IPR036322">
    <property type="entry name" value="WD40_repeat_dom_sf"/>
</dbReference>
<accession>A0AAN6RG81</accession>
<dbReference type="Gene3D" id="2.130.10.10">
    <property type="entry name" value="YVTN repeat-like/Quinoprotein amine dehydrogenase"/>
    <property type="match status" value="1"/>
</dbReference>
<sequence length="750" mass="83251">MSAEVASVHVTGGGRAPDCEAGAANVCLVTLAIQSVCLSLAERRAAFERGALWLHVCWLASCLDAPSRVELQGHSLWGKLRARNVEEDLAVKPDLIYYASNRDDPTGRDAGSDIYCLNATTHTQTKIAELDWEARCTTAAHGFVCVGGADDGHFAAIKVNGFPPANSTRVDALLPLDFPARTTLPRPTRLGSLERPDYQKIGDDIVNSISIHKLPAESDKEEDIVAVLTNNDKTVRIYSLTRKQELTVLDFPFPMNHATISPDGQLLVAVGDMHNGFFFERTKNKKASTAKNMEGRVESTPPDWTLLHEVCLYVPAGSHIEGYFTTAWSPSGRLCAVGSECGYISIFDMELLKHCEYGEDALVKRISSTRPDTVYGPGAVRTMLFSPAPWDFLVWSEDQARVCIADLRSGVKVKQVLTLSTKNEDTERVEIANFEVEELGDLRQEEDFIRTYRHTLNADGTGAAANLANHYIDFAERRRLHRQHGVVESDDDPNGLSERERMILEDLRTTRQRREESGVAPRSINYVTQSIVEGTRNPEAPTRSSARTQLADTFTEFVSEITRRPNSTSDRTTPQRRASLVLRDLTADAHPASDATSDGSTHLRGNITGAATTRSPNPITAQIRRDNSEMIASTDEAWRTIEEALARNARAAERAPAPELRNELRRLRQLTQMRERLRVAREAQVPLETYTLGGYRRPSRTTFDPALGLRTAGLAMSPDGRKLYCGTEEGIFEFQMNLHQRKGLPAIKPR</sequence>
<feature type="region of interest" description="Disordered" evidence="1">
    <location>
        <begin position="586"/>
        <end position="621"/>
    </location>
</feature>
<comment type="caution">
    <text evidence="3">The sequence shown here is derived from an EMBL/GenBank/DDBJ whole genome shotgun (WGS) entry which is preliminary data.</text>
</comment>
<dbReference type="SUPFAM" id="SSF50978">
    <property type="entry name" value="WD40 repeat-like"/>
    <property type="match status" value="1"/>
</dbReference>
<dbReference type="Pfam" id="PF10313">
    <property type="entry name" value="DUF2415"/>
    <property type="match status" value="1"/>
</dbReference>
<dbReference type="EMBL" id="WVTA01000006">
    <property type="protein sequence ID" value="KAK3208938.1"/>
    <property type="molecule type" value="Genomic_DNA"/>
</dbReference>
<dbReference type="AlphaFoldDB" id="A0AAN6RG81"/>
<dbReference type="PANTHER" id="PTHR43991:SF9">
    <property type="entry name" value="DUF2415 DOMAIN-CONTAINING PROTEIN"/>
    <property type="match status" value="1"/>
</dbReference>
<dbReference type="PANTHER" id="PTHR43991">
    <property type="entry name" value="WD REPEAT PROTEIN (AFU_ORTHOLOGUE AFUA_8G05640)-RELATED"/>
    <property type="match status" value="1"/>
</dbReference>